<feature type="domain" description="Alanyl-transfer RNA synthetases family profile" evidence="5">
    <location>
        <begin position="1"/>
        <end position="235"/>
    </location>
</feature>
<dbReference type="Pfam" id="PF02272">
    <property type="entry name" value="DHHA1"/>
    <property type="match status" value="1"/>
</dbReference>
<evidence type="ECO:0000259" key="5">
    <source>
        <dbReference type="PROSITE" id="PS50860"/>
    </source>
</evidence>
<protein>
    <submittedName>
        <fullName evidence="6">Alanyl-tRNA editing protein</fullName>
    </submittedName>
</protein>
<dbReference type="PANTHER" id="PTHR43462:SF1">
    <property type="entry name" value="ALANYL-TRNA EDITING PROTEIN AARSD1"/>
    <property type="match status" value="1"/>
</dbReference>
<dbReference type="KEGG" id="dho:Dia5BBH33_13100"/>
<evidence type="ECO:0000256" key="3">
    <source>
        <dbReference type="ARBA" id="ARBA00022723"/>
    </source>
</evidence>
<dbReference type="Gene3D" id="3.30.980.10">
    <property type="entry name" value="Threonyl-trna Synthetase, Chain A, domain 2"/>
    <property type="match status" value="1"/>
</dbReference>
<evidence type="ECO:0000256" key="1">
    <source>
        <dbReference type="ARBA" id="ARBA00001947"/>
    </source>
</evidence>
<dbReference type="InterPro" id="IPR018165">
    <property type="entry name" value="Ala-tRNA-synth_IIc_core"/>
</dbReference>
<dbReference type="SUPFAM" id="SSF55186">
    <property type="entry name" value="ThrRS/AlaRS common domain"/>
    <property type="match status" value="1"/>
</dbReference>
<dbReference type="GO" id="GO:0003676">
    <property type="term" value="F:nucleic acid binding"/>
    <property type="evidence" value="ECO:0007669"/>
    <property type="project" value="InterPro"/>
</dbReference>
<dbReference type="GO" id="GO:0002161">
    <property type="term" value="F:aminoacyl-tRNA deacylase activity"/>
    <property type="evidence" value="ECO:0007669"/>
    <property type="project" value="UniProtKB-ARBA"/>
</dbReference>
<evidence type="ECO:0000256" key="2">
    <source>
        <dbReference type="ARBA" id="ARBA00004496"/>
    </source>
</evidence>
<dbReference type="Gene3D" id="2.40.30.130">
    <property type="match status" value="1"/>
</dbReference>
<dbReference type="GO" id="GO:0046872">
    <property type="term" value="F:metal ion binding"/>
    <property type="evidence" value="ECO:0007669"/>
    <property type="project" value="UniProtKB-KW"/>
</dbReference>
<dbReference type="Gene3D" id="3.10.310.40">
    <property type="match status" value="1"/>
</dbReference>
<comment type="cofactor">
    <cofactor evidence="1">
        <name>Zn(2+)</name>
        <dbReference type="ChEBI" id="CHEBI:29105"/>
    </cofactor>
</comment>
<dbReference type="GO" id="GO:0006419">
    <property type="term" value="P:alanyl-tRNA aminoacylation"/>
    <property type="evidence" value="ECO:0007669"/>
    <property type="project" value="InterPro"/>
</dbReference>
<dbReference type="GO" id="GO:0004813">
    <property type="term" value="F:alanine-tRNA ligase activity"/>
    <property type="evidence" value="ECO:0007669"/>
    <property type="project" value="InterPro"/>
</dbReference>
<dbReference type="PANTHER" id="PTHR43462">
    <property type="entry name" value="ALANYL-TRNA EDITING PROTEIN"/>
    <property type="match status" value="1"/>
</dbReference>
<reference evidence="7" key="1">
    <citation type="submission" date="2019-05" db="EMBL/GenBank/DDBJ databases">
        <title>Complete genome sequencing of Dialister sp. strain 5BBH33.</title>
        <authorList>
            <person name="Sakamoto M."/>
            <person name="Murakami T."/>
            <person name="Mori H."/>
        </authorList>
    </citation>
    <scope>NUCLEOTIDE SEQUENCE [LARGE SCALE GENOMIC DNA]</scope>
    <source>
        <strain evidence="7">5BBH33</strain>
    </source>
</reference>
<dbReference type="InterPro" id="IPR012947">
    <property type="entry name" value="tRNA_SAD"/>
</dbReference>
<accession>A0A8D5A6D5</accession>
<dbReference type="InterPro" id="IPR009000">
    <property type="entry name" value="Transl_B-barrel_sf"/>
</dbReference>
<name>A0A8D5A6D5_9FIRM</name>
<evidence type="ECO:0000256" key="4">
    <source>
        <dbReference type="ARBA" id="ARBA00022833"/>
    </source>
</evidence>
<keyword evidence="7" id="KW-1185">Reference proteome</keyword>
<dbReference type="InterPro" id="IPR018163">
    <property type="entry name" value="Thr/Ala-tRNA-synth_IIc_edit"/>
</dbReference>
<dbReference type="Pfam" id="PF07973">
    <property type="entry name" value="tRNA_SAD"/>
    <property type="match status" value="1"/>
</dbReference>
<evidence type="ECO:0000313" key="7">
    <source>
        <dbReference type="Proteomes" id="UP000320585"/>
    </source>
</evidence>
<dbReference type="EMBL" id="AP019697">
    <property type="protein sequence ID" value="BBK25375.1"/>
    <property type="molecule type" value="Genomic_DNA"/>
</dbReference>
<dbReference type="AlphaFoldDB" id="A0A8D5A6D5"/>
<proteinExistence type="predicted"/>
<dbReference type="RefSeq" id="WP_143332615.1">
    <property type="nucleotide sequence ID" value="NZ_AP019697.1"/>
</dbReference>
<organism evidence="6 7">
    <name type="scientific">Dialister hominis</name>
    <dbReference type="NCBI Taxonomy" id="2582419"/>
    <lineage>
        <taxon>Bacteria</taxon>
        <taxon>Bacillati</taxon>
        <taxon>Bacillota</taxon>
        <taxon>Negativicutes</taxon>
        <taxon>Veillonellales</taxon>
        <taxon>Veillonellaceae</taxon>
        <taxon>Dialister</taxon>
    </lineage>
</organism>
<keyword evidence="3" id="KW-0479">Metal-binding</keyword>
<dbReference type="GO" id="GO:0005524">
    <property type="term" value="F:ATP binding"/>
    <property type="evidence" value="ECO:0007669"/>
    <property type="project" value="InterPro"/>
</dbReference>
<sequence>MEMNELFYKDVYLKEFDAVVTSCHEGKNGFEVVLDDTAFYPEGGGQPWDTGTLNDAKVTSVRKKDGVIIHYTDKPLAEGTKVHGVIDWIRRFDHMQNHSGEHIFSGLVHKKFGYDNVGFHLHDIVTVDFNGMMTWQDVLDIEREANEIIWKDEETKISFLSKEELSSMDYRSKIELDGTVRIVEFPEGDTCACCGTHVSRAGEVGIVKVLSLARHKGGVRIELVCGRRAMEMMDKIYDLNEDIAVRFSVKPFETKEAVEKQAEEKAELMARLADANRCYFALKAGVLTEGKRAVLLYEEELNAGEIRKFCEYLTETGKDDIYFVLSKKDQDSLNYAIGSAREDLRPLIREWNKALHGRGGGRSEMVQGSFSCRLSEAEDLVRSLNEEM</sequence>
<dbReference type="Pfam" id="PF01411">
    <property type="entry name" value="tRNA-synt_2c"/>
    <property type="match status" value="1"/>
</dbReference>
<dbReference type="InterPro" id="IPR003156">
    <property type="entry name" value="DHHA1_dom"/>
</dbReference>
<dbReference type="Proteomes" id="UP000320585">
    <property type="component" value="Chromosome"/>
</dbReference>
<dbReference type="InterPro" id="IPR051335">
    <property type="entry name" value="Alanyl-tRNA_Editing_Enzymes"/>
</dbReference>
<evidence type="ECO:0000313" key="6">
    <source>
        <dbReference type="EMBL" id="BBK25375.1"/>
    </source>
</evidence>
<dbReference type="OrthoDB" id="9812949at2"/>
<dbReference type="SMART" id="SM00863">
    <property type="entry name" value="tRNA_SAD"/>
    <property type="match status" value="1"/>
</dbReference>
<comment type="subcellular location">
    <subcellularLocation>
        <location evidence="2">Cytoplasm</location>
    </subcellularLocation>
</comment>
<dbReference type="InterPro" id="IPR018164">
    <property type="entry name" value="Ala-tRNA-synth_IIc_N"/>
</dbReference>
<dbReference type="GO" id="GO:0005737">
    <property type="term" value="C:cytoplasm"/>
    <property type="evidence" value="ECO:0007669"/>
    <property type="project" value="UniProtKB-SubCell"/>
</dbReference>
<dbReference type="GeneID" id="92716536"/>
<dbReference type="PROSITE" id="PS50860">
    <property type="entry name" value="AA_TRNA_LIGASE_II_ALA"/>
    <property type="match status" value="1"/>
</dbReference>
<keyword evidence="4" id="KW-0862">Zinc</keyword>
<gene>
    <name evidence="6" type="ORF">Dia5BBH33_13100</name>
</gene>
<dbReference type="SUPFAM" id="SSF50447">
    <property type="entry name" value="Translation proteins"/>
    <property type="match status" value="1"/>
</dbReference>